<proteinExistence type="predicted"/>
<gene>
    <name evidence="2" type="ORF">AVEN_215005_1</name>
</gene>
<dbReference type="EMBL" id="BGPR01085145">
    <property type="protein sequence ID" value="GBL98220.1"/>
    <property type="molecule type" value="Genomic_DNA"/>
</dbReference>
<feature type="region of interest" description="Disordered" evidence="1">
    <location>
        <begin position="88"/>
        <end position="134"/>
    </location>
</feature>
<accession>A0A4Y2C169</accession>
<evidence type="ECO:0000313" key="2">
    <source>
        <dbReference type="EMBL" id="GBL98220.1"/>
    </source>
</evidence>
<dbReference type="Proteomes" id="UP000499080">
    <property type="component" value="Unassembled WGS sequence"/>
</dbReference>
<comment type="caution">
    <text evidence="2">The sequence shown here is derived from an EMBL/GenBank/DDBJ whole genome shotgun (WGS) entry which is preliminary data.</text>
</comment>
<reference evidence="2 3" key="1">
    <citation type="journal article" date="2019" name="Sci. Rep.">
        <title>Orb-weaving spider Araneus ventricosus genome elucidates the spidroin gene catalogue.</title>
        <authorList>
            <person name="Kono N."/>
            <person name="Nakamura H."/>
            <person name="Ohtoshi R."/>
            <person name="Moran D.A.P."/>
            <person name="Shinohara A."/>
            <person name="Yoshida Y."/>
            <person name="Fujiwara M."/>
            <person name="Mori M."/>
            <person name="Tomita M."/>
            <person name="Arakawa K."/>
        </authorList>
    </citation>
    <scope>NUCLEOTIDE SEQUENCE [LARGE SCALE GENOMIC DNA]</scope>
</reference>
<name>A0A4Y2C169_ARAVE</name>
<evidence type="ECO:0000313" key="3">
    <source>
        <dbReference type="Proteomes" id="UP000499080"/>
    </source>
</evidence>
<feature type="compositionally biased region" description="Acidic residues" evidence="1">
    <location>
        <begin position="94"/>
        <end position="103"/>
    </location>
</feature>
<feature type="compositionally biased region" description="Basic and acidic residues" evidence="1">
    <location>
        <begin position="104"/>
        <end position="118"/>
    </location>
</feature>
<evidence type="ECO:0000256" key="1">
    <source>
        <dbReference type="SAM" id="MobiDB-lite"/>
    </source>
</evidence>
<dbReference type="OrthoDB" id="2139606at2759"/>
<feature type="region of interest" description="Disordered" evidence="1">
    <location>
        <begin position="44"/>
        <end position="75"/>
    </location>
</feature>
<organism evidence="2 3">
    <name type="scientific">Araneus ventricosus</name>
    <name type="common">Orbweaver spider</name>
    <name type="synonym">Epeira ventricosa</name>
    <dbReference type="NCBI Taxonomy" id="182803"/>
    <lineage>
        <taxon>Eukaryota</taxon>
        <taxon>Metazoa</taxon>
        <taxon>Ecdysozoa</taxon>
        <taxon>Arthropoda</taxon>
        <taxon>Chelicerata</taxon>
        <taxon>Arachnida</taxon>
        <taxon>Araneae</taxon>
        <taxon>Araneomorphae</taxon>
        <taxon>Entelegynae</taxon>
        <taxon>Araneoidea</taxon>
        <taxon>Araneidae</taxon>
        <taxon>Araneus</taxon>
    </lineage>
</organism>
<keyword evidence="3" id="KW-1185">Reference proteome</keyword>
<protein>
    <submittedName>
        <fullName evidence="2">Uncharacterized protein</fullName>
    </submittedName>
</protein>
<dbReference type="AlphaFoldDB" id="A0A4Y2C169"/>
<sequence>MFEQREIGLQIISFTYSRLKERVAVTPQNGERLNVSLLKRRIQGFSGDGTGSATEQQYAQGGGDGTEGRPRDAWNFNHMPQDVQAGCKRGIEEVSGENEEEEKPDTKRLKTEEKKEKSAPPAEPDDFSTGCILC</sequence>